<organism evidence="2 3">
    <name type="scientific">Nocardia amamiensis</name>
    <dbReference type="NCBI Taxonomy" id="404578"/>
    <lineage>
        <taxon>Bacteria</taxon>
        <taxon>Bacillati</taxon>
        <taxon>Actinomycetota</taxon>
        <taxon>Actinomycetes</taxon>
        <taxon>Mycobacteriales</taxon>
        <taxon>Nocardiaceae</taxon>
        <taxon>Nocardia</taxon>
    </lineage>
</organism>
<comment type="caution">
    <text evidence="2">The sequence shown here is derived from an EMBL/GenBank/DDBJ whole genome shotgun (WGS) entry which is preliminary data.</text>
</comment>
<protein>
    <submittedName>
        <fullName evidence="2">Uncharacterized protein</fullName>
    </submittedName>
</protein>
<feature type="region of interest" description="Disordered" evidence="1">
    <location>
        <begin position="13"/>
        <end position="35"/>
    </location>
</feature>
<reference evidence="2 3" key="1">
    <citation type="submission" date="2020-10" db="EMBL/GenBank/DDBJ databases">
        <title>Identification of Nocardia species via Next-generation sequencing and recognition of intraspecies genetic diversity.</title>
        <authorList>
            <person name="Li P."/>
            <person name="Li P."/>
            <person name="Lu B."/>
        </authorList>
    </citation>
    <scope>NUCLEOTIDE SEQUENCE [LARGE SCALE GENOMIC DNA]</scope>
    <source>
        <strain evidence="2 3">BJ06-0157</strain>
    </source>
</reference>
<sequence>MTVADLTAADYQMRQSWRPRSSRSATGHRTVGGSRPAVVCALPGASRQPSVGPESTTLTTAVAVAPLSSGDRQRLATLAAVLAPLVGLT</sequence>
<evidence type="ECO:0000313" key="3">
    <source>
        <dbReference type="Proteomes" id="UP000702209"/>
    </source>
</evidence>
<proteinExistence type="predicted"/>
<evidence type="ECO:0000313" key="2">
    <source>
        <dbReference type="EMBL" id="MBF6301526.1"/>
    </source>
</evidence>
<name>A0ABS0CYS8_9NOCA</name>
<evidence type="ECO:0000256" key="1">
    <source>
        <dbReference type="SAM" id="MobiDB-lite"/>
    </source>
</evidence>
<keyword evidence="3" id="KW-1185">Reference proteome</keyword>
<dbReference type="Proteomes" id="UP000702209">
    <property type="component" value="Unassembled WGS sequence"/>
</dbReference>
<dbReference type="EMBL" id="JADLQX010000028">
    <property type="protein sequence ID" value="MBF6301526.1"/>
    <property type="molecule type" value="Genomic_DNA"/>
</dbReference>
<gene>
    <name evidence="2" type="ORF">IU459_28900</name>
</gene>
<accession>A0ABS0CYS8</accession>
<feature type="compositionally biased region" description="Polar residues" evidence="1">
    <location>
        <begin position="13"/>
        <end position="27"/>
    </location>
</feature>
<dbReference type="RefSeq" id="WP_195132740.1">
    <property type="nucleotide sequence ID" value="NZ_JADLQX010000028.1"/>
</dbReference>